<organism evidence="1 2">
    <name type="scientific">Stylosanthes scabra</name>
    <dbReference type="NCBI Taxonomy" id="79078"/>
    <lineage>
        <taxon>Eukaryota</taxon>
        <taxon>Viridiplantae</taxon>
        <taxon>Streptophyta</taxon>
        <taxon>Embryophyta</taxon>
        <taxon>Tracheophyta</taxon>
        <taxon>Spermatophyta</taxon>
        <taxon>Magnoliopsida</taxon>
        <taxon>eudicotyledons</taxon>
        <taxon>Gunneridae</taxon>
        <taxon>Pentapetalae</taxon>
        <taxon>rosids</taxon>
        <taxon>fabids</taxon>
        <taxon>Fabales</taxon>
        <taxon>Fabaceae</taxon>
        <taxon>Papilionoideae</taxon>
        <taxon>50 kb inversion clade</taxon>
        <taxon>dalbergioids sensu lato</taxon>
        <taxon>Dalbergieae</taxon>
        <taxon>Pterocarpus clade</taxon>
        <taxon>Stylosanthes</taxon>
    </lineage>
</organism>
<protein>
    <submittedName>
        <fullName evidence="1">Uncharacterized protein</fullName>
    </submittedName>
</protein>
<keyword evidence="2" id="KW-1185">Reference proteome</keyword>
<reference evidence="1 2" key="1">
    <citation type="journal article" date="2023" name="Plants (Basel)">
        <title>Bridging the Gap: Combining Genomics and Transcriptomics Approaches to Understand Stylosanthes scabra, an Orphan Legume from the Brazilian Caatinga.</title>
        <authorList>
            <person name="Ferreira-Neto J.R.C."/>
            <person name="da Silva M.D."/>
            <person name="Binneck E."/>
            <person name="de Melo N.F."/>
            <person name="da Silva R.H."/>
            <person name="de Melo A.L.T.M."/>
            <person name="Pandolfi V."/>
            <person name="Bustamante F.O."/>
            <person name="Brasileiro-Vidal A.C."/>
            <person name="Benko-Iseppon A.M."/>
        </authorList>
    </citation>
    <scope>NUCLEOTIDE SEQUENCE [LARGE SCALE GENOMIC DNA]</scope>
    <source>
        <tissue evidence="1">Leaves</tissue>
    </source>
</reference>
<comment type="caution">
    <text evidence="1">The sequence shown here is derived from an EMBL/GenBank/DDBJ whole genome shotgun (WGS) entry which is preliminary data.</text>
</comment>
<sequence>IEQGCRQVSQQRGCHRKLSKGCYTVVFSSNKTFFIHGTLVKVAARAQYSAWVELRLTVVCLEHFQEKRLESKKTQYPVVE</sequence>
<accession>A0ABU6WQH4</accession>
<dbReference type="EMBL" id="JASCZI010182301">
    <property type="protein sequence ID" value="MED6187587.1"/>
    <property type="molecule type" value="Genomic_DNA"/>
</dbReference>
<evidence type="ECO:0000313" key="2">
    <source>
        <dbReference type="Proteomes" id="UP001341840"/>
    </source>
</evidence>
<dbReference type="Proteomes" id="UP001341840">
    <property type="component" value="Unassembled WGS sequence"/>
</dbReference>
<name>A0ABU6WQH4_9FABA</name>
<feature type="non-terminal residue" evidence="1">
    <location>
        <position position="1"/>
    </location>
</feature>
<evidence type="ECO:0000313" key="1">
    <source>
        <dbReference type="EMBL" id="MED6187587.1"/>
    </source>
</evidence>
<gene>
    <name evidence="1" type="ORF">PIB30_077854</name>
</gene>
<feature type="non-terminal residue" evidence="1">
    <location>
        <position position="80"/>
    </location>
</feature>
<proteinExistence type="predicted"/>